<dbReference type="SUPFAM" id="SSF53850">
    <property type="entry name" value="Periplasmic binding protein-like II"/>
    <property type="match status" value="1"/>
</dbReference>
<gene>
    <name evidence="1" type="ORF">ENG47_04830</name>
</gene>
<dbReference type="Proteomes" id="UP000885660">
    <property type="component" value="Unassembled WGS sequence"/>
</dbReference>
<evidence type="ECO:0000313" key="1">
    <source>
        <dbReference type="EMBL" id="HDN85062.1"/>
    </source>
</evidence>
<protein>
    <submittedName>
        <fullName evidence="1">Extracellular solute-binding protein</fullName>
    </submittedName>
</protein>
<sequence length="475" mass="54981">MRRENMKGKILIKSLMVIIILALSCSYVFASVSLAREKTPIEIYNPNFKFPTEPITLTFWEIYGSRPGWLEWARKVASEYSQIHPNVKVKVREIPLKEYPIIFQSAMQTNTMADVFCMFRYRIHEWGLALPAPDWAVKIFKTQYIDAANSWQRYPEGGSRKEYQGKYLGWISSELDAGQMLYYNKDMFKEAGLDPNKPPKTSPELLEYMKKLTKYGPGGNIVRGGWAIRYLGHKGGIEEKWTAFLFWWHDCRKGRIFTEDWKHIQAWDSPDFIAAVKFYQDMVWKWKVASIEMPVPTEAFKLGLAAMTNRESFLEGILKRDAPWIHYGIAPIVYGAPPYGQYKEGVWTANQLSCVWKGTKYPQIAWDFNMFLNNDKHDLEISKIAGGIPRRKANQDTPYAKSIKWLDVFKEAYRRPLVRAEEYDPYGLFGNLEDVLGDAVVTCLLDPNADPKTELKKARAKAEEILRSAIEAQKK</sequence>
<dbReference type="AlphaFoldDB" id="A0A7V0QSG9"/>
<comment type="caution">
    <text evidence="1">The sequence shown here is derived from an EMBL/GenBank/DDBJ whole genome shotgun (WGS) entry which is preliminary data.</text>
</comment>
<dbReference type="Pfam" id="PF01547">
    <property type="entry name" value="SBP_bac_1"/>
    <property type="match status" value="1"/>
</dbReference>
<dbReference type="EMBL" id="DRBC01000292">
    <property type="protein sequence ID" value="HDN85062.1"/>
    <property type="molecule type" value="Genomic_DNA"/>
</dbReference>
<organism evidence="1">
    <name type="scientific">Aerophobetes bacterium</name>
    <dbReference type="NCBI Taxonomy" id="2030807"/>
    <lineage>
        <taxon>Bacteria</taxon>
        <taxon>Candidatus Aerophobota</taxon>
    </lineage>
</organism>
<accession>A0A7V0QSG9</accession>
<dbReference type="PANTHER" id="PTHR43649">
    <property type="entry name" value="ARABINOSE-BINDING PROTEIN-RELATED"/>
    <property type="match status" value="1"/>
</dbReference>
<reference evidence="1" key="1">
    <citation type="journal article" date="2020" name="mSystems">
        <title>Genome- and Community-Level Interaction Insights into Carbon Utilization and Element Cycling Functions of Hydrothermarchaeota in Hydrothermal Sediment.</title>
        <authorList>
            <person name="Zhou Z."/>
            <person name="Liu Y."/>
            <person name="Xu W."/>
            <person name="Pan J."/>
            <person name="Luo Z.H."/>
            <person name="Li M."/>
        </authorList>
    </citation>
    <scope>NUCLEOTIDE SEQUENCE [LARGE SCALE GENOMIC DNA]</scope>
    <source>
        <strain evidence="1">HyVt-219</strain>
    </source>
</reference>
<dbReference type="InterPro" id="IPR006059">
    <property type="entry name" value="SBP"/>
</dbReference>
<dbReference type="PROSITE" id="PS51257">
    <property type="entry name" value="PROKAR_LIPOPROTEIN"/>
    <property type="match status" value="1"/>
</dbReference>
<name>A0A7V0QSG9_UNCAE</name>
<proteinExistence type="predicted"/>
<dbReference type="InterPro" id="IPR050490">
    <property type="entry name" value="Bact_solute-bd_prot1"/>
</dbReference>
<dbReference type="Gene3D" id="3.40.190.10">
    <property type="entry name" value="Periplasmic binding protein-like II"/>
    <property type="match status" value="1"/>
</dbReference>
<dbReference type="PANTHER" id="PTHR43649:SF12">
    <property type="entry name" value="DIACETYLCHITOBIOSE BINDING PROTEIN DASA"/>
    <property type="match status" value="1"/>
</dbReference>